<evidence type="ECO:0008006" key="6">
    <source>
        <dbReference type="Google" id="ProtNLM"/>
    </source>
</evidence>
<dbReference type="InterPro" id="IPR018627">
    <property type="entry name" value="ELP6"/>
</dbReference>
<dbReference type="GO" id="GO:0002098">
    <property type="term" value="P:tRNA wobble uridine modification"/>
    <property type="evidence" value="ECO:0007669"/>
    <property type="project" value="InterPro"/>
</dbReference>
<keyword evidence="5" id="KW-1185">Reference proteome</keyword>
<name>A0A072PDH3_9EURO</name>
<dbReference type="InterPro" id="IPR027417">
    <property type="entry name" value="P-loop_NTPase"/>
</dbReference>
<comment type="pathway">
    <text evidence="1">tRNA modification; 5-methoxycarbonylmethyl-2-thiouridine-tRNA biosynthesis.</text>
</comment>
<dbReference type="RefSeq" id="XP_013260744.1">
    <property type="nucleotide sequence ID" value="XM_013405290.1"/>
</dbReference>
<proteinExistence type="inferred from homology"/>
<dbReference type="GO" id="GO:0033588">
    <property type="term" value="C:elongator holoenzyme complex"/>
    <property type="evidence" value="ECO:0007669"/>
    <property type="project" value="InterPro"/>
</dbReference>
<dbReference type="PANTHER" id="PTHR16184">
    <property type="entry name" value="ELONGATOR COMPLEX PROTEIN 6"/>
    <property type="match status" value="1"/>
</dbReference>
<dbReference type="Gene3D" id="3.40.50.300">
    <property type="entry name" value="P-loop containing nucleotide triphosphate hydrolases"/>
    <property type="match status" value="1"/>
</dbReference>
<dbReference type="UniPathway" id="UPA00988"/>
<dbReference type="GeneID" id="25280997"/>
<dbReference type="Proteomes" id="UP000027920">
    <property type="component" value="Unassembled WGS sequence"/>
</dbReference>
<feature type="compositionally biased region" description="Basic and acidic residues" evidence="3">
    <location>
        <begin position="292"/>
        <end position="309"/>
    </location>
</feature>
<dbReference type="AlphaFoldDB" id="A0A072PDH3"/>
<reference evidence="4 5" key="1">
    <citation type="submission" date="2013-03" db="EMBL/GenBank/DDBJ databases">
        <title>The Genome Sequence of Exophiala aquamarina CBS 119918.</title>
        <authorList>
            <consortium name="The Broad Institute Genomics Platform"/>
            <person name="Cuomo C."/>
            <person name="de Hoog S."/>
            <person name="Gorbushina A."/>
            <person name="Walker B."/>
            <person name="Young S.K."/>
            <person name="Zeng Q."/>
            <person name="Gargeya S."/>
            <person name="Fitzgerald M."/>
            <person name="Haas B."/>
            <person name="Abouelleil A."/>
            <person name="Allen A.W."/>
            <person name="Alvarado L."/>
            <person name="Arachchi H.M."/>
            <person name="Berlin A.M."/>
            <person name="Chapman S.B."/>
            <person name="Gainer-Dewar J."/>
            <person name="Goldberg J."/>
            <person name="Griggs A."/>
            <person name="Gujja S."/>
            <person name="Hansen M."/>
            <person name="Howarth C."/>
            <person name="Imamovic A."/>
            <person name="Ireland A."/>
            <person name="Larimer J."/>
            <person name="McCowan C."/>
            <person name="Murphy C."/>
            <person name="Pearson M."/>
            <person name="Poon T.W."/>
            <person name="Priest M."/>
            <person name="Roberts A."/>
            <person name="Saif S."/>
            <person name="Shea T."/>
            <person name="Sisk P."/>
            <person name="Sykes S."/>
            <person name="Wortman J."/>
            <person name="Nusbaum C."/>
            <person name="Birren B."/>
        </authorList>
    </citation>
    <scope>NUCLEOTIDE SEQUENCE [LARGE SCALE GENOMIC DNA]</scope>
    <source>
        <strain evidence="4 5">CBS 119918</strain>
    </source>
</reference>
<evidence type="ECO:0000256" key="1">
    <source>
        <dbReference type="ARBA" id="ARBA00005043"/>
    </source>
</evidence>
<gene>
    <name evidence="4" type="ORF">A1O9_06078</name>
</gene>
<feature type="region of interest" description="Disordered" evidence="3">
    <location>
        <begin position="287"/>
        <end position="312"/>
    </location>
</feature>
<comment type="similarity">
    <text evidence="2">Belongs to the ELP6 family.</text>
</comment>
<evidence type="ECO:0000313" key="4">
    <source>
        <dbReference type="EMBL" id="KEF58154.1"/>
    </source>
</evidence>
<dbReference type="VEuPathDB" id="FungiDB:A1O9_06078"/>
<comment type="caution">
    <text evidence="4">The sequence shown here is derived from an EMBL/GenBank/DDBJ whole genome shotgun (WGS) entry which is preliminary data.</text>
</comment>
<evidence type="ECO:0000256" key="2">
    <source>
        <dbReference type="ARBA" id="ARBA00008837"/>
    </source>
</evidence>
<dbReference type="HOGENOM" id="CLU_059771_0_0_1"/>
<dbReference type="PANTHER" id="PTHR16184:SF6">
    <property type="entry name" value="ELONGATOR COMPLEX PROTEIN 6"/>
    <property type="match status" value="1"/>
</dbReference>
<dbReference type="Pfam" id="PF09807">
    <property type="entry name" value="ELP6"/>
    <property type="match status" value="1"/>
</dbReference>
<evidence type="ECO:0000256" key="3">
    <source>
        <dbReference type="SAM" id="MobiDB-lite"/>
    </source>
</evidence>
<sequence length="333" mass="34978">MSACLAPSNAHSQTLLTSTLSTPSPWLTLRFLYAAAYGLGEESPGDVAPRRSVGDQHSSSGSPVLFVSLFRPLALWREIGRKLGLDIVGLVRTGRIVYIDGLPSYGEPDSKALGPDVVPTKSTVRLKSLTLEDLDHTLNEGLRILSTPVIASSTSASASTRTTGAGAAHARVPTAAASPFAAAGEVMPVVIVDGIDFVLASQQPSVSALSLQSMLATLRAKSQSLVVTCSGDGPLLHNHDGVSASATRLEADHALFVTSMAHQSQWLFQLRGLDTGTANDVSGVVRVSRGGAEGDDHRDGGMSRGPRQEDLDDAEWLYQIKGDGSARVWGRGE</sequence>
<dbReference type="EMBL" id="AMGV01000004">
    <property type="protein sequence ID" value="KEF58154.1"/>
    <property type="molecule type" value="Genomic_DNA"/>
</dbReference>
<accession>A0A072PDH3</accession>
<evidence type="ECO:0000313" key="5">
    <source>
        <dbReference type="Proteomes" id="UP000027920"/>
    </source>
</evidence>
<protein>
    <recommendedName>
        <fullName evidence="6">Elongator complex protein 6</fullName>
    </recommendedName>
</protein>
<dbReference type="OrthoDB" id="9995306at2759"/>
<organism evidence="4 5">
    <name type="scientific">Exophiala aquamarina CBS 119918</name>
    <dbReference type="NCBI Taxonomy" id="1182545"/>
    <lineage>
        <taxon>Eukaryota</taxon>
        <taxon>Fungi</taxon>
        <taxon>Dikarya</taxon>
        <taxon>Ascomycota</taxon>
        <taxon>Pezizomycotina</taxon>
        <taxon>Eurotiomycetes</taxon>
        <taxon>Chaetothyriomycetidae</taxon>
        <taxon>Chaetothyriales</taxon>
        <taxon>Herpotrichiellaceae</taxon>
        <taxon>Exophiala</taxon>
    </lineage>
</organism>